<name>A0A1H9JHR2_9BACI</name>
<evidence type="ECO:0000256" key="1">
    <source>
        <dbReference type="SAM" id="Phobius"/>
    </source>
</evidence>
<proteinExistence type="predicted"/>
<sequence>MDDLEFRSLIPDTELDDKKQPYIDAIKWAINNPEIKNIAITGAYGAGKSSIIDTFIKHENMEKNTVKISIATFDKESIKNATDEVNNIPIENVLEQQILQQLFYKIEPDKIPFSQFTRINEINKYKAFSLISFILFMCIIGYLILFKDGFNKGFELFISKDINKTVLVSLVSIILFGLFTLLIYLCVLIFQKLGLSKFGFGNTSIEVVTKDNNTVFNRYLDEIIYFFQQSKFQYVVFEDLDRFENIGIYERLKGLNIILNGTKQLEKQNIIFIYALKDDLFTNNDGKHDIYNRTKFFDFIIPTIKVAHSSNAESLLLSILSNEFISEEKPNGLTKDFIEDIALFINDMRILINICNEYKIYKEALNNNSITLNRLFAFIVYKNIHPGDYSKLLNSDGKLFGILNIRDKIIDQIENDIQEIQHKINMGIQSDMYNPMDIAILFNLKKKEELKYLNKISIHNSSGEFIKSIEANNSYNSDIKFTGLFESCVGLNDFTVHLHRPNHQFNVQQGKDFFSSVADGNFLERYEGIHYKSKTENLQNNKERLKQKIQRIKRESLSKLIINEEIEGQLLEELKIDSELIYFLIRHGWIDESYEDYLSYFYVGSLSNNDMKFLKAVRNGTILEVDFTLSNLPKIIERIKLEDILSNAIFNYNLFNYMIKNSEKYGYKLNKMISHIFNNNDEGIKNYYGFIEYSYKNQEYKIIGDLFHLSMRIDIHFWIHTIDKLDSVQKQNYLYFIISSWNYIIPDEFHLEGWESLKEYTEGQYLPSLYENCTEDNIQKFSGNLNVKFKNISTLDPGNLSYILKNSLFDINKINMEYLLQDINIKNAIENELFGNYIKENLENFIYNVIKTLDSYIEDEAVLINFLNNEKLSDEAKFILVEKYSEKLNDISKLHSVNEVLSKNKFKSNVNNLDFILNNEDSDSINFNEIFNNPLNLTELLNDKENINKLEGDNYQKLMNELIMSENINRVILRDLVGSSFNIMIEPTVISKTSTVIIEKLEALISIDAVCWSLEVYKFIYSSTEKQILLTYLYNAIELYNAGEIQELQGDLVDLNSEGILPWSEKLVNELIKEFEFIDDDMVNYFDRVSSEVSEEYILKEINGNIPLSTLLNFKWNSEKANTAYFIAILKNGLSSDETKIQIEESKYWDKEIYDELFKFSKEYAIQYALNQESEIYDSIFSQEDFDLFTKENFDDNLVINLFNYNKFESSSYFRNWLLKKQRYERILEFHNSEEILIGFVRQENISKMVKLYIEKANLSRTQVFELFSKLKPPYNSIGLRKGNRISFFYGGNNLELINLLVEREIVSSRISITEEEIIINNKMK</sequence>
<accession>A0A1H9JHR2</accession>
<feature type="domain" description="YobI-like P-loop NTPase" evidence="2">
    <location>
        <begin position="22"/>
        <end position="399"/>
    </location>
</feature>
<gene>
    <name evidence="3" type="ORF">SAMN02787113_02525</name>
</gene>
<feature type="transmembrane region" description="Helical" evidence="1">
    <location>
        <begin position="166"/>
        <end position="190"/>
    </location>
</feature>
<comment type="caution">
    <text evidence="3">The sequence shown here is derived from an EMBL/GenBank/DDBJ whole genome shotgun (WGS) entry which is preliminary data.</text>
</comment>
<dbReference type="InterPro" id="IPR027417">
    <property type="entry name" value="P-loop_NTPase"/>
</dbReference>
<dbReference type="InterPro" id="IPR048428">
    <property type="entry name" value="YobI-NTPase"/>
</dbReference>
<protein>
    <recommendedName>
        <fullName evidence="2">YobI-like P-loop NTPase domain-containing protein</fullName>
    </recommendedName>
</protein>
<organism evidence="3 4">
    <name type="scientific">Lysinibacillus fusiformis</name>
    <dbReference type="NCBI Taxonomy" id="28031"/>
    <lineage>
        <taxon>Bacteria</taxon>
        <taxon>Bacillati</taxon>
        <taxon>Bacillota</taxon>
        <taxon>Bacilli</taxon>
        <taxon>Bacillales</taxon>
        <taxon>Bacillaceae</taxon>
        <taxon>Lysinibacillus</taxon>
    </lineage>
</organism>
<keyword evidence="1" id="KW-0472">Membrane</keyword>
<dbReference type="SUPFAM" id="SSF52540">
    <property type="entry name" value="P-loop containing nucleoside triphosphate hydrolases"/>
    <property type="match status" value="1"/>
</dbReference>
<feature type="transmembrane region" description="Helical" evidence="1">
    <location>
        <begin position="127"/>
        <end position="146"/>
    </location>
</feature>
<dbReference type="Pfam" id="PF20693">
    <property type="entry name" value="YobI-ATPase"/>
    <property type="match status" value="1"/>
</dbReference>
<dbReference type="Proteomes" id="UP000199410">
    <property type="component" value="Unassembled WGS sequence"/>
</dbReference>
<dbReference type="RefSeq" id="WP_089986210.1">
    <property type="nucleotide sequence ID" value="NZ_FMVP01000008.1"/>
</dbReference>
<evidence type="ECO:0000259" key="2">
    <source>
        <dbReference type="Pfam" id="PF20693"/>
    </source>
</evidence>
<dbReference type="EMBL" id="FOEL01000008">
    <property type="protein sequence ID" value="SEQ86521.1"/>
    <property type="molecule type" value="Genomic_DNA"/>
</dbReference>
<evidence type="ECO:0000313" key="4">
    <source>
        <dbReference type="Proteomes" id="UP000199410"/>
    </source>
</evidence>
<evidence type="ECO:0000313" key="3">
    <source>
        <dbReference type="EMBL" id="SEQ86521.1"/>
    </source>
</evidence>
<keyword evidence="1" id="KW-1133">Transmembrane helix</keyword>
<keyword evidence="1" id="KW-0812">Transmembrane</keyword>
<reference evidence="3 4" key="1">
    <citation type="submission" date="2016-10" db="EMBL/GenBank/DDBJ databases">
        <authorList>
            <person name="Varghese N."/>
            <person name="Submissions S."/>
        </authorList>
    </citation>
    <scope>NUCLEOTIDE SEQUENCE [LARGE SCALE GENOMIC DNA]</scope>
    <source>
        <strain evidence="3 4">TC-13</strain>
    </source>
</reference>